<comment type="caution">
    <text evidence="1">The sequence shown here is derived from an EMBL/GenBank/DDBJ whole genome shotgun (WGS) entry which is preliminary data.</text>
</comment>
<evidence type="ECO:0000313" key="2">
    <source>
        <dbReference type="Proteomes" id="UP000479710"/>
    </source>
</evidence>
<evidence type="ECO:0000313" key="1">
    <source>
        <dbReference type="EMBL" id="KAF0923314.1"/>
    </source>
</evidence>
<dbReference type="EMBL" id="SPHZ02000003">
    <property type="protein sequence ID" value="KAF0923314.1"/>
    <property type="molecule type" value="Genomic_DNA"/>
</dbReference>
<dbReference type="Proteomes" id="UP000479710">
    <property type="component" value="Unassembled WGS sequence"/>
</dbReference>
<proteinExistence type="predicted"/>
<protein>
    <submittedName>
        <fullName evidence="1">Uncharacterized protein</fullName>
    </submittedName>
</protein>
<gene>
    <name evidence="1" type="ORF">E2562_005275</name>
</gene>
<organism evidence="1 2">
    <name type="scientific">Oryza meyeriana var. granulata</name>
    <dbReference type="NCBI Taxonomy" id="110450"/>
    <lineage>
        <taxon>Eukaryota</taxon>
        <taxon>Viridiplantae</taxon>
        <taxon>Streptophyta</taxon>
        <taxon>Embryophyta</taxon>
        <taxon>Tracheophyta</taxon>
        <taxon>Spermatophyta</taxon>
        <taxon>Magnoliopsida</taxon>
        <taxon>Liliopsida</taxon>
        <taxon>Poales</taxon>
        <taxon>Poaceae</taxon>
        <taxon>BOP clade</taxon>
        <taxon>Oryzoideae</taxon>
        <taxon>Oryzeae</taxon>
        <taxon>Oryzinae</taxon>
        <taxon>Oryza</taxon>
        <taxon>Oryza meyeriana</taxon>
    </lineage>
</organism>
<dbReference type="AlphaFoldDB" id="A0A6G1EFW9"/>
<sequence length="96" mass="10076">MASSNNGYDEQQHQGTTTVPDERLALAGFALDINAPPTVPLCRTLQSHHAGPGGIMGVCVVILVLCRGVAGGITSHRQHIQVQGGADEMALAKQYK</sequence>
<accession>A0A6G1EFW9</accession>
<reference evidence="1 2" key="1">
    <citation type="submission" date="2019-11" db="EMBL/GenBank/DDBJ databases">
        <title>Whole genome sequence of Oryza granulata.</title>
        <authorList>
            <person name="Li W."/>
        </authorList>
    </citation>
    <scope>NUCLEOTIDE SEQUENCE [LARGE SCALE GENOMIC DNA]</scope>
    <source>
        <strain evidence="2">cv. Menghai</strain>
        <tissue evidence="1">Leaf</tissue>
    </source>
</reference>
<name>A0A6G1EFW9_9ORYZ</name>
<keyword evidence="2" id="KW-1185">Reference proteome</keyword>